<organism evidence="1 2">
    <name type="scientific">Sphingomonas sediminicola</name>
    <dbReference type="NCBI Taxonomy" id="386874"/>
    <lineage>
        <taxon>Bacteria</taxon>
        <taxon>Pseudomonadati</taxon>
        <taxon>Pseudomonadota</taxon>
        <taxon>Alphaproteobacteria</taxon>
        <taxon>Sphingomonadales</taxon>
        <taxon>Sphingomonadaceae</taxon>
        <taxon>Sphingomonas</taxon>
    </lineage>
</organism>
<reference evidence="1 2" key="1">
    <citation type="submission" date="2020-08" db="EMBL/GenBank/DDBJ databases">
        <title>Genome sequence of Sphingomonas sediminicola KACC 15039T.</title>
        <authorList>
            <person name="Hyun D.-W."/>
            <person name="Bae J.-W."/>
        </authorList>
    </citation>
    <scope>NUCLEOTIDE SEQUENCE [LARGE SCALE GENOMIC DNA]</scope>
    <source>
        <strain evidence="1 2">KACC 15039</strain>
    </source>
</reference>
<protein>
    <submittedName>
        <fullName evidence="1">Uncharacterized protein</fullName>
    </submittedName>
</protein>
<keyword evidence="2" id="KW-1185">Reference proteome</keyword>
<sequence>MPKPDMSLTVNVDITGQLNGNVLTVSQKSYSQGASIPASTNVVSSDGNIDLTQMSDPGNQYSNQTDITFMLSGTITDNSGNSYTAQFPNDVSQAISLQKQNGGAPTAGEFVPSLQSSTALFLDDANSDGQDYTYCLTVEPNMISADGIPTCPLDPTIVNR</sequence>
<evidence type="ECO:0000313" key="1">
    <source>
        <dbReference type="EMBL" id="QNP44836.1"/>
    </source>
</evidence>
<gene>
    <name evidence="1" type="ORF">H9L14_08700</name>
</gene>
<dbReference type="EMBL" id="CP060782">
    <property type="protein sequence ID" value="QNP44836.1"/>
    <property type="molecule type" value="Genomic_DNA"/>
</dbReference>
<accession>A0ABX6T5Y2</accession>
<dbReference type="RefSeq" id="WP_187707794.1">
    <property type="nucleotide sequence ID" value="NZ_CP060782.1"/>
</dbReference>
<name>A0ABX6T5Y2_9SPHN</name>
<evidence type="ECO:0000313" key="2">
    <source>
        <dbReference type="Proteomes" id="UP000516105"/>
    </source>
</evidence>
<dbReference type="Proteomes" id="UP000516105">
    <property type="component" value="Chromosome"/>
</dbReference>
<proteinExistence type="predicted"/>